<dbReference type="PROSITE" id="PS00217">
    <property type="entry name" value="SUGAR_TRANSPORT_2"/>
    <property type="match status" value="1"/>
</dbReference>
<dbReference type="InterPro" id="IPR020846">
    <property type="entry name" value="MFS_dom"/>
</dbReference>
<dbReference type="CDD" id="cd17316">
    <property type="entry name" value="MFS_SV2_like"/>
    <property type="match status" value="1"/>
</dbReference>
<evidence type="ECO:0000256" key="2">
    <source>
        <dbReference type="ARBA" id="ARBA00022448"/>
    </source>
</evidence>
<evidence type="ECO:0000256" key="7">
    <source>
        <dbReference type="SAM" id="Phobius"/>
    </source>
</evidence>
<evidence type="ECO:0000256" key="3">
    <source>
        <dbReference type="ARBA" id="ARBA00022692"/>
    </source>
</evidence>
<keyword evidence="4 7" id="KW-1133">Transmembrane helix</keyword>
<dbReference type="SUPFAM" id="SSF103473">
    <property type="entry name" value="MFS general substrate transporter"/>
    <property type="match status" value="1"/>
</dbReference>
<comment type="subcellular location">
    <subcellularLocation>
        <location evidence="1">Cell membrane</location>
        <topology evidence="1">Multi-pass membrane protein</topology>
    </subcellularLocation>
</comment>
<keyword evidence="3 7" id="KW-0812">Transmembrane</keyword>
<dbReference type="Proteomes" id="UP001500909">
    <property type="component" value="Unassembled WGS sequence"/>
</dbReference>
<name>A0ABN1A232_9ACTN</name>
<sequence>MTTVEPGRSAVGGQALLDRLDRLEPGRPHRRLMFQGGLGYTFDSFDGALMGYALSAVIVLWGIAAGTAGWLLSSIFFGYLVGALLAGVLADRFGRRRLMMSALLIFCLFSLLMATSSGTTELFVWRALSGVGIGAESTLIAPYISEFLPARHRGRFVARTVGFLALGYVLAGIVAPLVVSPHPETGWRIAAVLAAAPVLLLLWWRKSLPESPRYLIARGRVAEAAAVVEALERDAGGAEQGPARSAGANGAERAAAPTDEEGTARQRATPADAHSRASAVAPPPASAVPPRKHSALGRLTALWQGRTARTTVVLWVVWFILTGVNYGFTSWLPAMLVAAKGFTITKSFLFALVTALAQIPGYYAASALIDRVERKWLIAAYATGATLAALGVALADGHATLLVSAAFLAAFTSGSAAVYYTYTAELYPTAIRTTGMGAASAVGRVGAIAAPIAIGYAYESVGFTNVFLALVGALAVAVAVIVVFGEKTAGRSLEQLEGTTV</sequence>
<keyword evidence="5 7" id="KW-0472">Membrane</keyword>
<evidence type="ECO:0000256" key="6">
    <source>
        <dbReference type="SAM" id="MobiDB-lite"/>
    </source>
</evidence>
<dbReference type="InterPro" id="IPR011701">
    <property type="entry name" value="MFS"/>
</dbReference>
<feature type="transmembrane region" description="Helical" evidence="7">
    <location>
        <begin position="40"/>
        <end position="64"/>
    </location>
</feature>
<dbReference type="InterPro" id="IPR005829">
    <property type="entry name" value="Sugar_transporter_CS"/>
</dbReference>
<comment type="caution">
    <text evidence="9">The sequence shown here is derived from an EMBL/GenBank/DDBJ whole genome shotgun (WGS) entry which is preliminary data.</text>
</comment>
<gene>
    <name evidence="9" type="ORF">GCM10010361_32110</name>
</gene>
<accession>A0ABN1A232</accession>
<evidence type="ECO:0000313" key="9">
    <source>
        <dbReference type="EMBL" id="GAA0465594.1"/>
    </source>
</evidence>
<keyword evidence="10" id="KW-1185">Reference proteome</keyword>
<feature type="domain" description="Major facilitator superfamily (MFS) profile" evidence="8">
    <location>
        <begin position="32"/>
        <end position="489"/>
    </location>
</feature>
<dbReference type="EMBL" id="BAAABY010000023">
    <property type="protein sequence ID" value="GAA0465594.1"/>
    <property type="molecule type" value="Genomic_DNA"/>
</dbReference>
<keyword evidence="2" id="KW-0813">Transport</keyword>
<feature type="transmembrane region" description="Helical" evidence="7">
    <location>
        <begin position="401"/>
        <end position="422"/>
    </location>
</feature>
<feature type="transmembrane region" description="Helical" evidence="7">
    <location>
        <begin position="312"/>
        <end position="328"/>
    </location>
</feature>
<dbReference type="Pfam" id="PF07690">
    <property type="entry name" value="MFS_1"/>
    <property type="match status" value="1"/>
</dbReference>
<dbReference type="PRINTS" id="PR00171">
    <property type="entry name" value="SUGRTRNSPORT"/>
</dbReference>
<feature type="transmembrane region" description="Helical" evidence="7">
    <location>
        <begin position="434"/>
        <end position="458"/>
    </location>
</feature>
<feature type="transmembrane region" description="Helical" evidence="7">
    <location>
        <begin position="97"/>
        <end position="117"/>
    </location>
</feature>
<feature type="transmembrane region" description="Helical" evidence="7">
    <location>
        <begin position="123"/>
        <end position="144"/>
    </location>
</feature>
<evidence type="ECO:0000256" key="4">
    <source>
        <dbReference type="ARBA" id="ARBA00022989"/>
    </source>
</evidence>
<dbReference type="PANTHER" id="PTHR23511">
    <property type="entry name" value="SYNAPTIC VESICLE GLYCOPROTEIN 2"/>
    <property type="match status" value="1"/>
</dbReference>
<dbReference type="PROSITE" id="PS50850">
    <property type="entry name" value="MFS"/>
    <property type="match status" value="1"/>
</dbReference>
<dbReference type="Gene3D" id="1.20.1250.20">
    <property type="entry name" value="MFS general substrate transporter like domains"/>
    <property type="match status" value="1"/>
</dbReference>
<feature type="transmembrane region" description="Helical" evidence="7">
    <location>
        <begin position="70"/>
        <end position="90"/>
    </location>
</feature>
<dbReference type="PROSITE" id="PS00216">
    <property type="entry name" value="SUGAR_TRANSPORT_1"/>
    <property type="match status" value="1"/>
</dbReference>
<dbReference type="InterPro" id="IPR003663">
    <property type="entry name" value="Sugar/inositol_transpt"/>
</dbReference>
<feature type="transmembrane region" description="Helical" evidence="7">
    <location>
        <begin position="156"/>
        <end position="179"/>
    </location>
</feature>
<evidence type="ECO:0000256" key="5">
    <source>
        <dbReference type="ARBA" id="ARBA00023136"/>
    </source>
</evidence>
<reference evidence="9 10" key="1">
    <citation type="journal article" date="2019" name="Int. J. Syst. Evol. Microbiol.">
        <title>The Global Catalogue of Microorganisms (GCM) 10K type strain sequencing project: providing services to taxonomists for standard genome sequencing and annotation.</title>
        <authorList>
            <consortium name="The Broad Institute Genomics Platform"/>
            <consortium name="The Broad Institute Genome Sequencing Center for Infectious Disease"/>
            <person name="Wu L."/>
            <person name="Ma J."/>
        </authorList>
    </citation>
    <scope>NUCLEOTIDE SEQUENCE [LARGE SCALE GENOMIC DNA]</scope>
    <source>
        <strain evidence="9 10">JCM 4805</strain>
    </source>
</reference>
<feature type="compositionally biased region" description="Low complexity" evidence="6">
    <location>
        <begin position="243"/>
        <end position="256"/>
    </location>
</feature>
<feature type="region of interest" description="Disordered" evidence="6">
    <location>
        <begin position="236"/>
        <end position="292"/>
    </location>
</feature>
<feature type="transmembrane region" description="Helical" evidence="7">
    <location>
        <begin position="348"/>
        <end position="369"/>
    </location>
</feature>
<evidence type="ECO:0000259" key="8">
    <source>
        <dbReference type="PROSITE" id="PS50850"/>
    </source>
</evidence>
<organism evidence="9 10">
    <name type="scientific">Streptomyces olivaceiscleroticus</name>
    <dbReference type="NCBI Taxonomy" id="68245"/>
    <lineage>
        <taxon>Bacteria</taxon>
        <taxon>Bacillati</taxon>
        <taxon>Actinomycetota</taxon>
        <taxon>Actinomycetes</taxon>
        <taxon>Kitasatosporales</taxon>
        <taxon>Streptomycetaceae</taxon>
        <taxon>Streptomyces</taxon>
    </lineage>
</organism>
<proteinExistence type="predicted"/>
<protein>
    <submittedName>
        <fullName evidence="9">MFS transporter</fullName>
    </submittedName>
</protein>
<evidence type="ECO:0000256" key="1">
    <source>
        <dbReference type="ARBA" id="ARBA00004651"/>
    </source>
</evidence>
<dbReference type="RefSeq" id="WP_346095592.1">
    <property type="nucleotide sequence ID" value="NZ_BAAABY010000023.1"/>
</dbReference>
<evidence type="ECO:0000313" key="10">
    <source>
        <dbReference type="Proteomes" id="UP001500909"/>
    </source>
</evidence>
<feature type="transmembrane region" description="Helical" evidence="7">
    <location>
        <begin position="185"/>
        <end position="204"/>
    </location>
</feature>
<feature type="transmembrane region" description="Helical" evidence="7">
    <location>
        <begin position="464"/>
        <end position="485"/>
    </location>
</feature>
<feature type="transmembrane region" description="Helical" evidence="7">
    <location>
        <begin position="376"/>
        <end position="395"/>
    </location>
</feature>
<dbReference type="InterPro" id="IPR036259">
    <property type="entry name" value="MFS_trans_sf"/>
</dbReference>
<dbReference type="PANTHER" id="PTHR23511:SF34">
    <property type="entry name" value="SYNAPTIC VESICLE GLYCOPROTEIN 2"/>
    <property type="match status" value="1"/>
</dbReference>